<dbReference type="EMBL" id="JBHSQJ010000153">
    <property type="protein sequence ID" value="MFC5911294.1"/>
    <property type="molecule type" value="Genomic_DNA"/>
</dbReference>
<gene>
    <name evidence="1" type="ORF">ACFP3V_29320</name>
</gene>
<protein>
    <submittedName>
        <fullName evidence="1">Uncharacterized protein</fullName>
    </submittedName>
</protein>
<dbReference type="RefSeq" id="WP_380589998.1">
    <property type="nucleotide sequence ID" value="NZ_JBHSQJ010000153.1"/>
</dbReference>
<sequence>MTTPTDTVTARRLTAATVLLTVGESGLVHPRAAAFLLRRALEEQLDRYLRAHRPDLTACKFGTKAAWLAQHLDAQLAGRLAAVWRNLSAACHHHQFALPPSTAELRSWQEDVVHVLRALRT</sequence>
<evidence type="ECO:0000313" key="2">
    <source>
        <dbReference type="Proteomes" id="UP001596174"/>
    </source>
</evidence>
<dbReference type="Proteomes" id="UP001596174">
    <property type="component" value="Unassembled WGS sequence"/>
</dbReference>
<comment type="caution">
    <text evidence="1">The sequence shown here is derived from an EMBL/GenBank/DDBJ whole genome shotgun (WGS) entry which is preliminary data.</text>
</comment>
<reference evidence="2" key="1">
    <citation type="journal article" date="2019" name="Int. J. Syst. Evol. Microbiol.">
        <title>The Global Catalogue of Microorganisms (GCM) 10K type strain sequencing project: providing services to taxonomists for standard genome sequencing and annotation.</title>
        <authorList>
            <consortium name="The Broad Institute Genomics Platform"/>
            <consortium name="The Broad Institute Genome Sequencing Center for Infectious Disease"/>
            <person name="Wu L."/>
            <person name="Ma J."/>
        </authorList>
    </citation>
    <scope>NUCLEOTIDE SEQUENCE [LARGE SCALE GENOMIC DNA]</scope>
    <source>
        <strain evidence="2">JCM 4816</strain>
    </source>
</reference>
<organism evidence="1 2">
    <name type="scientific">Streptacidiphilus monticola</name>
    <dbReference type="NCBI Taxonomy" id="2161674"/>
    <lineage>
        <taxon>Bacteria</taxon>
        <taxon>Bacillati</taxon>
        <taxon>Actinomycetota</taxon>
        <taxon>Actinomycetes</taxon>
        <taxon>Kitasatosporales</taxon>
        <taxon>Streptomycetaceae</taxon>
        <taxon>Streptacidiphilus</taxon>
    </lineage>
</organism>
<keyword evidence="2" id="KW-1185">Reference proteome</keyword>
<name>A0ABW1G933_9ACTN</name>
<proteinExistence type="predicted"/>
<evidence type="ECO:0000313" key="1">
    <source>
        <dbReference type="EMBL" id="MFC5911294.1"/>
    </source>
</evidence>
<accession>A0ABW1G933</accession>